<evidence type="ECO:0000256" key="8">
    <source>
        <dbReference type="ARBA" id="ARBA00031339"/>
    </source>
</evidence>
<protein>
    <recommendedName>
        <fullName evidence="3">Conserved oligomeric Golgi complex subunit 3</fullName>
    </recommendedName>
    <alternativeName>
        <fullName evidence="8">Component of oligomeric Golgi complex 3</fullName>
    </alternativeName>
</protein>
<evidence type="ECO:0000256" key="3">
    <source>
        <dbReference type="ARBA" id="ARBA00020976"/>
    </source>
</evidence>
<organism evidence="11 12">
    <name type="scientific">Hevea brasiliensis</name>
    <name type="common">Para rubber tree</name>
    <name type="synonym">Siphonia brasiliensis</name>
    <dbReference type="NCBI Taxonomy" id="3981"/>
    <lineage>
        <taxon>Eukaryota</taxon>
        <taxon>Viridiplantae</taxon>
        <taxon>Streptophyta</taxon>
        <taxon>Embryophyta</taxon>
        <taxon>Tracheophyta</taxon>
        <taxon>Spermatophyta</taxon>
        <taxon>Magnoliopsida</taxon>
        <taxon>eudicotyledons</taxon>
        <taxon>Gunneridae</taxon>
        <taxon>Pentapetalae</taxon>
        <taxon>rosids</taxon>
        <taxon>fabids</taxon>
        <taxon>Malpighiales</taxon>
        <taxon>Euphorbiaceae</taxon>
        <taxon>Crotonoideae</taxon>
        <taxon>Micrandreae</taxon>
        <taxon>Hevea</taxon>
    </lineage>
</organism>
<proteinExistence type="inferred from homology"/>
<keyword evidence="12" id="KW-1185">Reference proteome</keyword>
<feature type="domain" description="Conserved oligomeric Golgi complex subunit 3 C-terminal" evidence="10">
    <location>
        <begin position="285"/>
        <end position="594"/>
    </location>
</feature>
<feature type="domain" description="Conserved oligomeric Golgi complex subunit 3 N-terminal" evidence="9">
    <location>
        <begin position="116"/>
        <end position="258"/>
    </location>
</feature>
<dbReference type="GO" id="GO:0007030">
    <property type="term" value="P:Golgi organization"/>
    <property type="evidence" value="ECO:0007669"/>
    <property type="project" value="TreeGrafter"/>
</dbReference>
<evidence type="ECO:0000256" key="1">
    <source>
        <dbReference type="ARBA" id="ARBA00004395"/>
    </source>
</evidence>
<evidence type="ECO:0000313" key="12">
    <source>
        <dbReference type="Proteomes" id="UP000467840"/>
    </source>
</evidence>
<comment type="subcellular location">
    <subcellularLocation>
        <location evidence="1">Golgi apparatus membrane</location>
        <topology evidence="1">Peripheral membrane protein</topology>
    </subcellularLocation>
</comment>
<evidence type="ECO:0000256" key="2">
    <source>
        <dbReference type="ARBA" id="ARBA00009936"/>
    </source>
</evidence>
<gene>
    <name evidence="11" type="ORF">GH714_028665</name>
</gene>
<dbReference type="InterPro" id="IPR016159">
    <property type="entry name" value="Cullin_repeat-like_dom_sf"/>
</dbReference>
<evidence type="ECO:0000313" key="11">
    <source>
        <dbReference type="EMBL" id="KAF2304225.1"/>
    </source>
</evidence>
<dbReference type="SUPFAM" id="SSF74788">
    <property type="entry name" value="Cullin repeat-like"/>
    <property type="match status" value="1"/>
</dbReference>
<dbReference type="PANTHER" id="PTHR13302">
    <property type="entry name" value="CONSERVED OLIGOMERIC GOLGI COMPLEX COMPONENT 3"/>
    <property type="match status" value="1"/>
</dbReference>
<dbReference type="GO" id="GO:0006891">
    <property type="term" value="P:intra-Golgi vesicle-mediated transport"/>
    <property type="evidence" value="ECO:0007669"/>
    <property type="project" value="TreeGrafter"/>
</dbReference>
<dbReference type="Pfam" id="PF20671">
    <property type="entry name" value="COG3_C"/>
    <property type="match status" value="1"/>
</dbReference>
<accession>A0A6A6LUN9</accession>
<reference evidence="11 12" key="1">
    <citation type="journal article" date="2020" name="Mol. Plant">
        <title>The Chromosome-Based Rubber Tree Genome Provides New Insights into Spurge Genome Evolution and Rubber Biosynthesis.</title>
        <authorList>
            <person name="Liu J."/>
            <person name="Shi C."/>
            <person name="Shi C.C."/>
            <person name="Li W."/>
            <person name="Zhang Q.J."/>
            <person name="Zhang Y."/>
            <person name="Li K."/>
            <person name="Lu H.F."/>
            <person name="Shi C."/>
            <person name="Zhu S.T."/>
            <person name="Xiao Z.Y."/>
            <person name="Nan H."/>
            <person name="Yue Y."/>
            <person name="Zhu X.G."/>
            <person name="Wu Y."/>
            <person name="Hong X.N."/>
            <person name="Fan G.Y."/>
            <person name="Tong Y."/>
            <person name="Zhang D."/>
            <person name="Mao C.L."/>
            <person name="Liu Y.L."/>
            <person name="Hao S.J."/>
            <person name="Liu W.Q."/>
            <person name="Lv M.Q."/>
            <person name="Zhang H.B."/>
            <person name="Liu Y."/>
            <person name="Hu-Tang G.R."/>
            <person name="Wang J.P."/>
            <person name="Wang J.H."/>
            <person name="Sun Y.H."/>
            <person name="Ni S.B."/>
            <person name="Chen W.B."/>
            <person name="Zhang X.C."/>
            <person name="Jiao Y.N."/>
            <person name="Eichler E.E."/>
            <person name="Li G.H."/>
            <person name="Liu X."/>
            <person name="Gao L.Z."/>
        </authorList>
    </citation>
    <scope>NUCLEOTIDE SEQUENCE [LARGE SCALE GENOMIC DNA]</scope>
    <source>
        <strain evidence="12">cv. GT1</strain>
        <tissue evidence="11">Leaf</tissue>
    </source>
</reference>
<evidence type="ECO:0000256" key="7">
    <source>
        <dbReference type="ARBA" id="ARBA00023136"/>
    </source>
</evidence>
<dbReference type="EMBL" id="JAAGAX010000009">
    <property type="protein sequence ID" value="KAF2304225.1"/>
    <property type="molecule type" value="Genomic_DNA"/>
</dbReference>
<name>A0A6A6LUN9_HEVBR</name>
<dbReference type="InterPro" id="IPR007265">
    <property type="entry name" value="COG_su3"/>
</dbReference>
<keyword evidence="5" id="KW-0653">Protein transport</keyword>
<dbReference type="PANTHER" id="PTHR13302:SF8">
    <property type="entry name" value="CONSERVED OLIGOMERIC GOLGI COMPLEX SUBUNIT 3"/>
    <property type="match status" value="1"/>
</dbReference>
<evidence type="ECO:0000256" key="4">
    <source>
        <dbReference type="ARBA" id="ARBA00022448"/>
    </source>
</evidence>
<evidence type="ECO:0000256" key="5">
    <source>
        <dbReference type="ARBA" id="ARBA00022927"/>
    </source>
</evidence>
<dbReference type="InterPro" id="IPR048685">
    <property type="entry name" value="COG3_C"/>
</dbReference>
<dbReference type="GO" id="GO:0006886">
    <property type="term" value="P:intracellular protein transport"/>
    <property type="evidence" value="ECO:0007669"/>
    <property type="project" value="InterPro"/>
</dbReference>
<evidence type="ECO:0000259" key="9">
    <source>
        <dbReference type="Pfam" id="PF04136"/>
    </source>
</evidence>
<dbReference type="Proteomes" id="UP000467840">
    <property type="component" value="Chromosome 16"/>
</dbReference>
<comment type="caution">
    <text evidence="11">The sequence shown here is derived from an EMBL/GenBank/DDBJ whole genome shotgun (WGS) entry which is preliminary data.</text>
</comment>
<comment type="similarity">
    <text evidence="2">Belongs to the COG3 family.</text>
</comment>
<evidence type="ECO:0000259" key="10">
    <source>
        <dbReference type="Pfam" id="PF20671"/>
    </source>
</evidence>
<dbReference type="GO" id="GO:0005801">
    <property type="term" value="C:cis-Golgi network"/>
    <property type="evidence" value="ECO:0007669"/>
    <property type="project" value="InterPro"/>
</dbReference>
<dbReference type="Pfam" id="PF04136">
    <property type="entry name" value="COG3_N"/>
    <property type="match status" value="1"/>
</dbReference>
<dbReference type="GO" id="GO:0000139">
    <property type="term" value="C:Golgi membrane"/>
    <property type="evidence" value="ECO:0007669"/>
    <property type="project" value="UniProtKB-SubCell"/>
</dbReference>
<keyword evidence="4" id="KW-0813">Transport</keyword>
<dbReference type="InterPro" id="IPR048320">
    <property type="entry name" value="COG3_N"/>
</dbReference>
<evidence type="ECO:0000256" key="6">
    <source>
        <dbReference type="ARBA" id="ARBA00023034"/>
    </source>
</evidence>
<sequence>MATKASPPNLHKSVAISKGYNFASTWEQNAPLSDQQHAAIVALSHAVAEQPYPTNLAQDHISRQDNGGLAVSTKDSAFGDSQAIEAVLVNTNQFYKWFTDLESALKSEAEEKYQHYVNTLTERIQTCDDILHEVDETLDLFNELQLQHQAVATKTKTLHDACDRLLVEKQRLIEFAEALRSKLHYFDELENIATNFYSAKVNVGSENFLPLLKRLDECISYVESNPQYAESSVYLLKFRQLQSRALGMIRSHVLSVLKGASSQVQAAIRSTGGNKTSVSEGVEASVIYVRFKAAANELKPILEEIESRSSRKEYAQVLAECHKLYCEQRLSLVKGIVLQRVSEFAKKEALPSLTRSGCAYLMQVCQLEHQLFDHFFPSSSEDISGLAPLLDPLSTFLYDTLRPKLIHETNIDLLCELVDILKVEVLGEQLSRRSESLAGLHPTLERILADIHERLTFRARTHIRDEIANYIPSNEDLDYPAKLDQSVEKKPETTSVEETANVFRTWYPPLEKTLSCLSKLYRCLEPSVFTGLAQEAVEVCSLSIQKASKLIAKRTTAMDGQLFLIKHLLILREQIAPFDIEFSVTYKELDFSHLLEHLRRILRGQASLFDWSRSTSLARTLSPRVLESQVDAKKELEKSLKATCEEFIMLVTKLVVDPMLSFVTKVTAVKVALSSGGQNKKLDSIMAKPLKDQAFATPDKVAELVQKVNAAIQQELPMVMAKMKLYLQNTSTRTILFKPIKTNIVEAHVQVQSLVKVEYSPEEQSVINMVSMQELQAQLDNLL</sequence>
<keyword evidence="7" id="KW-0472">Membrane</keyword>
<keyword evidence="6" id="KW-0333">Golgi apparatus</keyword>
<dbReference type="AlphaFoldDB" id="A0A6A6LUN9"/>
<dbReference type="GO" id="GO:0017119">
    <property type="term" value="C:Golgi transport complex"/>
    <property type="evidence" value="ECO:0007669"/>
    <property type="project" value="TreeGrafter"/>
</dbReference>